<evidence type="ECO:0000259" key="5">
    <source>
        <dbReference type="Pfam" id="PF04542"/>
    </source>
</evidence>
<dbReference type="InterPro" id="IPR013324">
    <property type="entry name" value="RNA_pol_sigma_r3/r4-like"/>
</dbReference>
<feature type="domain" description="RNA polymerase sigma factor 70 region 4 type 2" evidence="6">
    <location>
        <begin position="121"/>
        <end position="173"/>
    </location>
</feature>
<protein>
    <submittedName>
        <fullName evidence="7">RNA polymerase sigma factor</fullName>
    </submittedName>
</protein>
<accession>A0A926JV49</accession>
<gene>
    <name evidence="7" type="ORF">IBL28_18920</name>
</gene>
<dbReference type="SUPFAM" id="SSF88659">
    <property type="entry name" value="Sigma3 and sigma4 domains of RNA polymerase sigma factors"/>
    <property type="match status" value="1"/>
</dbReference>
<dbReference type="AlphaFoldDB" id="A0A926JV49"/>
<dbReference type="Pfam" id="PF08281">
    <property type="entry name" value="Sigma70_r4_2"/>
    <property type="match status" value="1"/>
</dbReference>
<keyword evidence="2" id="KW-0805">Transcription regulation</keyword>
<sequence length="188" mass="22030">MKIIPLYKDEDKLIRRASANDREAQHELYRKYAPKMLSVCRYYIKDEQFAEDVMIGGFFKVFTRIGTFRKAGSFEGWIRRIMVRECISFLRSEKSLSFIEEDPGTVTGYITDEGHAALETEDLQFLIDGLPEGYKTVFLMFAIEGYSHKEIARTLRISESTSKSQLFKARRMLQEKIKEQKRQENGTR</sequence>
<reference evidence="7 8" key="1">
    <citation type="submission" date="2020-09" db="EMBL/GenBank/DDBJ databases">
        <title>Sinomicrobium weinanense sp. nov., a halophilic bacteria isolated from saline-alkali soil.</title>
        <authorList>
            <person name="Wu P."/>
            <person name="Ren H."/>
            <person name="Mei Y."/>
            <person name="Liang Y."/>
            <person name="Chen Z."/>
        </authorList>
    </citation>
    <scope>NUCLEOTIDE SEQUENCE [LARGE SCALE GENOMIC DNA]</scope>
    <source>
        <strain evidence="7 8">FJxs</strain>
    </source>
</reference>
<evidence type="ECO:0000256" key="2">
    <source>
        <dbReference type="ARBA" id="ARBA00023015"/>
    </source>
</evidence>
<dbReference type="PANTHER" id="PTHR43133">
    <property type="entry name" value="RNA POLYMERASE ECF-TYPE SIGMA FACTO"/>
    <property type="match status" value="1"/>
</dbReference>
<evidence type="ECO:0000259" key="6">
    <source>
        <dbReference type="Pfam" id="PF08281"/>
    </source>
</evidence>
<dbReference type="CDD" id="cd06171">
    <property type="entry name" value="Sigma70_r4"/>
    <property type="match status" value="1"/>
</dbReference>
<evidence type="ECO:0000256" key="1">
    <source>
        <dbReference type="ARBA" id="ARBA00010641"/>
    </source>
</evidence>
<comment type="caution">
    <text evidence="7">The sequence shown here is derived from an EMBL/GenBank/DDBJ whole genome shotgun (WGS) entry which is preliminary data.</text>
</comment>
<dbReference type="InterPro" id="IPR013325">
    <property type="entry name" value="RNA_pol_sigma_r2"/>
</dbReference>
<dbReference type="Gene3D" id="1.10.1740.10">
    <property type="match status" value="1"/>
</dbReference>
<keyword evidence="3" id="KW-0731">Sigma factor</keyword>
<keyword evidence="4" id="KW-0804">Transcription</keyword>
<dbReference type="GO" id="GO:0016987">
    <property type="term" value="F:sigma factor activity"/>
    <property type="evidence" value="ECO:0007669"/>
    <property type="project" value="UniProtKB-KW"/>
</dbReference>
<evidence type="ECO:0000313" key="7">
    <source>
        <dbReference type="EMBL" id="MBC9798050.1"/>
    </source>
</evidence>
<evidence type="ECO:0000256" key="3">
    <source>
        <dbReference type="ARBA" id="ARBA00023082"/>
    </source>
</evidence>
<dbReference type="Pfam" id="PF04542">
    <property type="entry name" value="Sigma70_r2"/>
    <property type="match status" value="1"/>
</dbReference>
<dbReference type="Proteomes" id="UP000653730">
    <property type="component" value="Unassembled WGS sequence"/>
</dbReference>
<dbReference type="SUPFAM" id="SSF88946">
    <property type="entry name" value="Sigma2 domain of RNA polymerase sigma factors"/>
    <property type="match status" value="1"/>
</dbReference>
<dbReference type="InterPro" id="IPR014284">
    <property type="entry name" value="RNA_pol_sigma-70_dom"/>
</dbReference>
<dbReference type="GO" id="GO:0003677">
    <property type="term" value="F:DNA binding"/>
    <property type="evidence" value="ECO:0007669"/>
    <property type="project" value="InterPro"/>
</dbReference>
<dbReference type="InterPro" id="IPR039425">
    <property type="entry name" value="RNA_pol_sigma-70-like"/>
</dbReference>
<proteinExistence type="inferred from homology"/>
<feature type="domain" description="RNA polymerase sigma-70 region 2" evidence="5">
    <location>
        <begin position="28"/>
        <end position="94"/>
    </location>
</feature>
<name>A0A926JV49_9FLAO</name>
<evidence type="ECO:0000313" key="8">
    <source>
        <dbReference type="Proteomes" id="UP000653730"/>
    </source>
</evidence>
<dbReference type="GO" id="GO:0006352">
    <property type="term" value="P:DNA-templated transcription initiation"/>
    <property type="evidence" value="ECO:0007669"/>
    <property type="project" value="InterPro"/>
</dbReference>
<organism evidence="7 8">
    <name type="scientific">Sinomicrobium weinanense</name>
    <dbReference type="NCBI Taxonomy" id="2842200"/>
    <lineage>
        <taxon>Bacteria</taxon>
        <taxon>Pseudomonadati</taxon>
        <taxon>Bacteroidota</taxon>
        <taxon>Flavobacteriia</taxon>
        <taxon>Flavobacteriales</taxon>
        <taxon>Flavobacteriaceae</taxon>
        <taxon>Sinomicrobium</taxon>
    </lineage>
</organism>
<dbReference type="InterPro" id="IPR013249">
    <property type="entry name" value="RNA_pol_sigma70_r4_t2"/>
</dbReference>
<dbReference type="NCBIfam" id="TIGR02937">
    <property type="entry name" value="sigma70-ECF"/>
    <property type="match status" value="1"/>
</dbReference>
<dbReference type="InterPro" id="IPR036388">
    <property type="entry name" value="WH-like_DNA-bd_sf"/>
</dbReference>
<dbReference type="InterPro" id="IPR007627">
    <property type="entry name" value="RNA_pol_sigma70_r2"/>
</dbReference>
<comment type="similarity">
    <text evidence="1">Belongs to the sigma-70 factor family. ECF subfamily.</text>
</comment>
<dbReference type="PANTHER" id="PTHR43133:SF46">
    <property type="entry name" value="RNA POLYMERASE SIGMA-70 FACTOR ECF SUBFAMILY"/>
    <property type="match status" value="1"/>
</dbReference>
<dbReference type="EMBL" id="JACVDC010000086">
    <property type="protein sequence ID" value="MBC9798050.1"/>
    <property type="molecule type" value="Genomic_DNA"/>
</dbReference>
<keyword evidence="8" id="KW-1185">Reference proteome</keyword>
<dbReference type="Gene3D" id="1.10.10.10">
    <property type="entry name" value="Winged helix-like DNA-binding domain superfamily/Winged helix DNA-binding domain"/>
    <property type="match status" value="1"/>
</dbReference>
<evidence type="ECO:0000256" key="4">
    <source>
        <dbReference type="ARBA" id="ARBA00023163"/>
    </source>
</evidence>